<feature type="region of interest" description="Disordered" evidence="1">
    <location>
        <begin position="220"/>
        <end position="240"/>
    </location>
</feature>
<name>A0A6A5VS52_9PLEO</name>
<gene>
    <name evidence="2" type="ORF">BU23DRAFT_563584</name>
</gene>
<accession>A0A6A5VS52</accession>
<dbReference type="EMBL" id="ML976658">
    <property type="protein sequence ID" value="KAF1979400.1"/>
    <property type="molecule type" value="Genomic_DNA"/>
</dbReference>
<proteinExistence type="predicted"/>
<keyword evidence="3" id="KW-1185">Reference proteome</keyword>
<dbReference type="OrthoDB" id="5427517at2759"/>
<evidence type="ECO:0000256" key="1">
    <source>
        <dbReference type="SAM" id="MobiDB-lite"/>
    </source>
</evidence>
<dbReference type="Proteomes" id="UP000800036">
    <property type="component" value="Unassembled WGS sequence"/>
</dbReference>
<sequence>MRGSRQLRKSSMVSRAEYERVSWKATLKMSTVFPRLGGETESESASDSEAEEDDEDDDDLSLPSDEDLYASSATIQKSDTDWVGEVMFDILASSEDEVIESVAFGNLARDRRKIPRLKLILDHLAFQAERMPSIYHQQLVDKHGYSPTADQLREALSIAHACMFGSDHPEAIKMGKKYKCQVDDEMANELDRTRHIISMSLSRQSFRKFLWTESAVDAQAKTKGAKKPKPTPSASATGRTQEILTPVKGQNKLKVQKLSDARAQHALQFCDSLEQRLNDIPAGDRDKPLAQPLVEVGYSVRSIDRFKKHAGHESSNYLMNMFEAILEVLSRRPKNPFPKTFLEQHIIYLIWNVEQAEISEMGWTKLVEGYTRNAGGFSHYPAGQSNYSAKRSLHKSGRTLANLT</sequence>
<organism evidence="2 3">
    <name type="scientific">Bimuria novae-zelandiae CBS 107.79</name>
    <dbReference type="NCBI Taxonomy" id="1447943"/>
    <lineage>
        <taxon>Eukaryota</taxon>
        <taxon>Fungi</taxon>
        <taxon>Dikarya</taxon>
        <taxon>Ascomycota</taxon>
        <taxon>Pezizomycotina</taxon>
        <taxon>Dothideomycetes</taxon>
        <taxon>Pleosporomycetidae</taxon>
        <taxon>Pleosporales</taxon>
        <taxon>Massarineae</taxon>
        <taxon>Didymosphaeriaceae</taxon>
        <taxon>Bimuria</taxon>
    </lineage>
</organism>
<feature type="region of interest" description="Disordered" evidence="1">
    <location>
        <begin position="34"/>
        <end position="65"/>
    </location>
</feature>
<dbReference type="AlphaFoldDB" id="A0A6A5VS52"/>
<evidence type="ECO:0000313" key="2">
    <source>
        <dbReference type="EMBL" id="KAF1979400.1"/>
    </source>
</evidence>
<feature type="compositionally biased region" description="Acidic residues" evidence="1">
    <location>
        <begin position="40"/>
        <end position="65"/>
    </location>
</feature>
<protein>
    <submittedName>
        <fullName evidence="2">Uncharacterized protein</fullName>
    </submittedName>
</protein>
<evidence type="ECO:0000313" key="3">
    <source>
        <dbReference type="Proteomes" id="UP000800036"/>
    </source>
</evidence>
<reference evidence="2" key="1">
    <citation type="journal article" date="2020" name="Stud. Mycol.">
        <title>101 Dothideomycetes genomes: a test case for predicting lifestyles and emergence of pathogens.</title>
        <authorList>
            <person name="Haridas S."/>
            <person name="Albert R."/>
            <person name="Binder M."/>
            <person name="Bloem J."/>
            <person name="Labutti K."/>
            <person name="Salamov A."/>
            <person name="Andreopoulos B."/>
            <person name="Baker S."/>
            <person name="Barry K."/>
            <person name="Bills G."/>
            <person name="Bluhm B."/>
            <person name="Cannon C."/>
            <person name="Castanera R."/>
            <person name="Culley D."/>
            <person name="Daum C."/>
            <person name="Ezra D."/>
            <person name="Gonzalez J."/>
            <person name="Henrissat B."/>
            <person name="Kuo A."/>
            <person name="Liang C."/>
            <person name="Lipzen A."/>
            <person name="Lutzoni F."/>
            <person name="Magnuson J."/>
            <person name="Mondo S."/>
            <person name="Nolan M."/>
            <person name="Ohm R."/>
            <person name="Pangilinan J."/>
            <person name="Park H.-J."/>
            <person name="Ramirez L."/>
            <person name="Alfaro M."/>
            <person name="Sun H."/>
            <person name="Tritt A."/>
            <person name="Yoshinaga Y."/>
            <person name="Zwiers L.-H."/>
            <person name="Turgeon B."/>
            <person name="Goodwin S."/>
            <person name="Spatafora J."/>
            <person name="Crous P."/>
            <person name="Grigoriev I."/>
        </authorList>
    </citation>
    <scope>NUCLEOTIDE SEQUENCE</scope>
    <source>
        <strain evidence="2">CBS 107.79</strain>
    </source>
</reference>